<keyword evidence="2" id="KW-0472">Membrane</keyword>
<evidence type="ECO:0000256" key="2">
    <source>
        <dbReference type="SAM" id="Phobius"/>
    </source>
</evidence>
<proteinExistence type="predicted"/>
<gene>
    <name evidence="3" type="ORF">EVEC_LOCUS11870</name>
</gene>
<evidence type="ECO:0000313" key="5">
    <source>
        <dbReference type="WBParaSite" id="EVEC_0001269701-mRNA-1"/>
    </source>
</evidence>
<dbReference type="AlphaFoldDB" id="A0A0N4VNX4"/>
<feature type="transmembrane region" description="Helical" evidence="2">
    <location>
        <begin position="12"/>
        <end position="35"/>
    </location>
</feature>
<evidence type="ECO:0000256" key="1">
    <source>
        <dbReference type="SAM" id="MobiDB-lite"/>
    </source>
</evidence>
<dbReference type="OrthoDB" id="10036956at2759"/>
<reference evidence="3 4" key="2">
    <citation type="submission" date="2018-10" db="EMBL/GenBank/DDBJ databases">
        <authorList>
            <consortium name="Pathogen Informatics"/>
        </authorList>
    </citation>
    <scope>NUCLEOTIDE SEQUENCE [LARGE SCALE GENOMIC DNA]</scope>
</reference>
<keyword evidence="2" id="KW-1133">Transmembrane helix</keyword>
<dbReference type="Proteomes" id="UP000274131">
    <property type="component" value="Unassembled WGS sequence"/>
</dbReference>
<dbReference type="WBParaSite" id="EVEC_0001269701-mRNA-1">
    <property type="protein sequence ID" value="EVEC_0001269701-mRNA-1"/>
    <property type="gene ID" value="EVEC_0001269701"/>
</dbReference>
<protein>
    <submittedName>
        <fullName evidence="5">Pecanex-like protein</fullName>
    </submittedName>
</protein>
<keyword evidence="2" id="KW-0812">Transmembrane</keyword>
<feature type="region of interest" description="Disordered" evidence="1">
    <location>
        <begin position="96"/>
        <end position="146"/>
    </location>
</feature>
<organism evidence="5">
    <name type="scientific">Enterobius vermicularis</name>
    <name type="common">Human pinworm</name>
    <dbReference type="NCBI Taxonomy" id="51028"/>
    <lineage>
        <taxon>Eukaryota</taxon>
        <taxon>Metazoa</taxon>
        <taxon>Ecdysozoa</taxon>
        <taxon>Nematoda</taxon>
        <taxon>Chromadorea</taxon>
        <taxon>Rhabditida</taxon>
        <taxon>Spirurina</taxon>
        <taxon>Oxyuridomorpha</taxon>
        <taxon>Oxyuroidea</taxon>
        <taxon>Oxyuridae</taxon>
        <taxon>Enterobius</taxon>
    </lineage>
</organism>
<name>A0A0N4VNX4_ENTVE</name>
<evidence type="ECO:0000313" key="4">
    <source>
        <dbReference type="Proteomes" id="UP000274131"/>
    </source>
</evidence>
<sequence>MILNNKFGNAAVYKFAFGVCTSVVHFLGLVISATVQIGGLKICIKQLLLFLVHKDNRVSPDSMASAAFQHHSSEGKKAKRRSSPFLRLVHRISMNRKTGRKDGSRSVTHKLDSEGSAGENLTADASPSSSVCSGTPEPSPRPAWSENDLRHITIHTEKVPTEATTPLKAVNASSSEDNLLLGSPDGASSKKRLPSYLRVSCALSGYRSQGYRRTSNNRSPAQRTPQTMPLGMVERRTLAFENTTLFIVPFLDLLKIGIKTLFELLDKMRCAICSIDDDDDDGESLLDSIQPVIQPI</sequence>
<accession>A0A0N4VNX4</accession>
<feature type="compositionally biased region" description="Basic and acidic residues" evidence="1">
    <location>
        <begin position="100"/>
        <end position="113"/>
    </location>
</feature>
<dbReference type="EMBL" id="UXUI01012869">
    <property type="protein sequence ID" value="VDD97119.1"/>
    <property type="molecule type" value="Genomic_DNA"/>
</dbReference>
<keyword evidence="4" id="KW-1185">Reference proteome</keyword>
<evidence type="ECO:0000313" key="3">
    <source>
        <dbReference type="EMBL" id="VDD97119.1"/>
    </source>
</evidence>
<feature type="compositionally biased region" description="Polar residues" evidence="1">
    <location>
        <begin position="123"/>
        <end position="133"/>
    </location>
</feature>
<reference evidence="5" key="1">
    <citation type="submission" date="2017-02" db="UniProtKB">
        <authorList>
            <consortium name="WormBaseParasite"/>
        </authorList>
    </citation>
    <scope>IDENTIFICATION</scope>
</reference>